<comment type="caution">
    <text evidence="1">The sequence shown here is derived from an EMBL/GenBank/DDBJ whole genome shotgun (WGS) entry which is preliminary data.</text>
</comment>
<name>A0ABW5P8L1_9BACL</name>
<dbReference type="Proteomes" id="UP001597541">
    <property type="component" value="Unassembled WGS sequence"/>
</dbReference>
<evidence type="ECO:0000313" key="2">
    <source>
        <dbReference type="Proteomes" id="UP001597541"/>
    </source>
</evidence>
<dbReference type="InterPro" id="IPR011989">
    <property type="entry name" value="ARM-like"/>
</dbReference>
<dbReference type="EMBL" id="JBHUME010000002">
    <property type="protein sequence ID" value="MFD2611253.1"/>
    <property type="molecule type" value="Genomic_DNA"/>
</dbReference>
<organism evidence="1 2">
    <name type="scientific">Paenibacillus gansuensis</name>
    <dbReference type="NCBI Taxonomy" id="306542"/>
    <lineage>
        <taxon>Bacteria</taxon>
        <taxon>Bacillati</taxon>
        <taxon>Bacillota</taxon>
        <taxon>Bacilli</taxon>
        <taxon>Bacillales</taxon>
        <taxon>Paenibacillaceae</taxon>
        <taxon>Paenibacillus</taxon>
    </lineage>
</organism>
<reference evidence="2" key="1">
    <citation type="journal article" date="2019" name="Int. J. Syst. Evol. Microbiol.">
        <title>The Global Catalogue of Microorganisms (GCM) 10K type strain sequencing project: providing services to taxonomists for standard genome sequencing and annotation.</title>
        <authorList>
            <consortium name="The Broad Institute Genomics Platform"/>
            <consortium name="The Broad Institute Genome Sequencing Center for Infectious Disease"/>
            <person name="Wu L."/>
            <person name="Ma J."/>
        </authorList>
    </citation>
    <scope>NUCLEOTIDE SEQUENCE [LARGE SCALE GENOMIC DNA]</scope>
    <source>
        <strain evidence="2">KCTC 3950</strain>
    </source>
</reference>
<protein>
    <submittedName>
        <fullName evidence="1">HEAT repeat domain-containing protein</fullName>
    </submittedName>
</protein>
<sequence>MAHTEMKNELPEHYEQLKKNANRMSSWRDRLAAVEELGQYNHPKTVDVLTNRLANDPVFTVQQAAYRKLKDLGQQVGQPVRKQGDLLPGGVTKTLVRIKKSLPHGHTYEEFKDKLRKMRIDLYDTYEGDKGDEFESWLEEKWASLTWGRK</sequence>
<gene>
    <name evidence="1" type="ORF">ACFSUF_02325</name>
</gene>
<dbReference type="Gene3D" id="1.25.10.10">
    <property type="entry name" value="Leucine-rich Repeat Variant"/>
    <property type="match status" value="1"/>
</dbReference>
<proteinExistence type="predicted"/>
<evidence type="ECO:0000313" key="1">
    <source>
        <dbReference type="EMBL" id="MFD2611253.1"/>
    </source>
</evidence>
<keyword evidence="2" id="KW-1185">Reference proteome</keyword>
<dbReference type="RefSeq" id="WP_377599701.1">
    <property type="nucleotide sequence ID" value="NZ_JBHUME010000002.1"/>
</dbReference>
<accession>A0ABW5P8L1</accession>
<dbReference type="Pfam" id="PF13646">
    <property type="entry name" value="HEAT_2"/>
    <property type="match status" value="1"/>
</dbReference>